<protein>
    <submittedName>
        <fullName evidence="1">Uncharacterized protein</fullName>
    </submittedName>
</protein>
<dbReference type="EMBL" id="QTSX02002310">
    <property type="protein sequence ID" value="KAJ9076204.1"/>
    <property type="molecule type" value="Genomic_DNA"/>
</dbReference>
<dbReference type="Proteomes" id="UP001165960">
    <property type="component" value="Unassembled WGS sequence"/>
</dbReference>
<evidence type="ECO:0000313" key="1">
    <source>
        <dbReference type="EMBL" id="KAJ9076204.1"/>
    </source>
</evidence>
<sequence length="190" mass="21074">MGRFAYWGHLGHLAMVTAPIGSVIAGLNVGALAHQIGNLFPLKWVPDMLYELILEVSLSRTSLNLMWESSWTLIWAVTQIQEVIPNRSLNTVKCGSQKIQTYAEVDACIKEVKGWCQSISVSWPCVVPYQGAIVGVHPSGYCTPNVRIDHSPQLEPQVQERELNPEPGFPWAYGPRDCLPAFFWGQAPAS</sequence>
<name>A0ACC2TNI0_9FUNG</name>
<reference evidence="1" key="1">
    <citation type="submission" date="2022-04" db="EMBL/GenBank/DDBJ databases">
        <title>Genome of the entomopathogenic fungus Entomophthora muscae.</title>
        <authorList>
            <person name="Elya C."/>
            <person name="Lovett B.R."/>
            <person name="Lee E."/>
            <person name="Macias A.M."/>
            <person name="Hajek A.E."/>
            <person name="De Bivort B.L."/>
            <person name="Kasson M.T."/>
            <person name="De Fine Licht H.H."/>
            <person name="Stajich J.E."/>
        </authorList>
    </citation>
    <scope>NUCLEOTIDE SEQUENCE</scope>
    <source>
        <strain evidence="1">Berkeley</strain>
    </source>
</reference>
<comment type="caution">
    <text evidence="1">The sequence shown here is derived from an EMBL/GenBank/DDBJ whole genome shotgun (WGS) entry which is preliminary data.</text>
</comment>
<accession>A0ACC2TNI0</accession>
<evidence type="ECO:0000313" key="2">
    <source>
        <dbReference type="Proteomes" id="UP001165960"/>
    </source>
</evidence>
<gene>
    <name evidence="1" type="ORF">DSO57_1028431</name>
</gene>
<proteinExistence type="predicted"/>
<organism evidence="1 2">
    <name type="scientific">Entomophthora muscae</name>
    <dbReference type="NCBI Taxonomy" id="34485"/>
    <lineage>
        <taxon>Eukaryota</taxon>
        <taxon>Fungi</taxon>
        <taxon>Fungi incertae sedis</taxon>
        <taxon>Zoopagomycota</taxon>
        <taxon>Entomophthoromycotina</taxon>
        <taxon>Entomophthoromycetes</taxon>
        <taxon>Entomophthorales</taxon>
        <taxon>Entomophthoraceae</taxon>
        <taxon>Entomophthora</taxon>
    </lineage>
</organism>
<keyword evidence="2" id="KW-1185">Reference proteome</keyword>